<evidence type="ECO:0000313" key="2">
    <source>
        <dbReference type="EMBL" id="QHT10463.1"/>
    </source>
</evidence>
<reference evidence="2" key="1">
    <citation type="journal article" date="2020" name="Nature">
        <title>Giant virus diversity and host interactions through global metagenomics.</title>
        <authorList>
            <person name="Schulz F."/>
            <person name="Roux S."/>
            <person name="Paez-Espino D."/>
            <person name="Jungbluth S."/>
            <person name="Walsh D.A."/>
            <person name="Denef V.J."/>
            <person name="McMahon K.D."/>
            <person name="Konstantinidis K.T."/>
            <person name="Eloe-Fadrosh E.A."/>
            <person name="Kyrpides N.C."/>
            <person name="Woyke T."/>
        </authorList>
    </citation>
    <scope>NUCLEOTIDE SEQUENCE</scope>
    <source>
        <strain evidence="2">GVMAG-M-3300023174-107</strain>
    </source>
</reference>
<dbReference type="AlphaFoldDB" id="A0A6C0D1X9"/>
<name>A0A6C0D1X9_9ZZZZ</name>
<accession>A0A6C0D1X9</accession>
<sequence>MKTAKTLAALTLIASGNSSHSSHASNQRRWQSVKERYTRSMNNALSAAKNKVHSDPGAAVKELRKFNQAYYSGPKTHKKGLTPAELTAYRSQHEEARRLAQQAKMARASRKLQVLNKQGRGKSAKAQKLRNRSSREFGYRF</sequence>
<dbReference type="EMBL" id="MN739521">
    <property type="protein sequence ID" value="QHT10463.1"/>
    <property type="molecule type" value="Genomic_DNA"/>
</dbReference>
<feature type="region of interest" description="Disordered" evidence="1">
    <location>
        <begin position="108"/>
        <end position="141"/>
    </location>
</feature>
<evidence type="ECO:0000256" key="1">
    <source>
        <dbReference type="SAM" id="MobiDB-lite"/>
    </source>
</evidence>
<feature type="compositionally biased region" description="Basic residues" evidence="1">
    <location>
        <begin position="119"/>
        <end position="132"/>
    </location>
</feature>
<protein>
    <submittedName>
        <fullName evidence="2">Uncharacterized protein</fullName>
    </submittedName>
</protein>
<proteinExistence type="predicted"/>
<organism evidence="2">
    <name type="scientific">viral metagenome</name>
    <dbReference type="NCBI Taxonomy" id="1070528"/>
    <lineage>
        <taxon>unclassified sequences</taxon>
        <taxon>metagenomes</taxon>
        <taxon>organismal metagenomes</taxon>
    </lineage>
</organism>